<gene>
    <name evidence="11" type="ORF">GJ654_13910</name>
</gene>
<feature type="active site" description="Nucleophile" evidence="7">
    <location>
        <position position="384"/>
    </location>
</feature>
<dbReference type="RefSeq" id="WP_155446835.1">
    <property type="nucleotide sequence ID" value="NZ_JAOQNR010000014.1"/>
</dbReference>
<dbReference type="GO" id="GO:0016740">
    <property type="term" value="F:transferase activity"/>
    <property type="evidence" value="ECO:0007669"/>
    <property type="project" value="UniProtKB-KW"/>
</dbReference>
<keyword evidence="4 7" id="KW-0133">Cell shape</keyword>
<dbReference type="Proteomes" id="UP000439113">
    <property type="component" value="Unassembled WGS sequence"/>
</dbReference>
<dbReference type="InterPro" id="IPR005490">
    <property type="entry name" value="LD_TPept_cat_dom"/>
</dbReference>
<dbReference type="EMBL" id="WNKS01000013">
    <property type="protein sequence ID" value="MTV32081.1"/>
    <property type="molecule type" value="Genomic_DNA"/>
</dbReference>
<keyword evidence="6 7" id="KW-0961">Cell wall biogenesis/degradation</keyword>
<dbReference type="PANTHER" id="PTHR41533">
    <property type="entry name" value="L,D-TRANSPEPTIDASE HI_1667-RELATED"/>
    <property type="match status" value="1"/>
</dbReference>
<dbReference type="GO" id="GO:0009252">
    <property type="term" value="P:peptidoglycan biosynthetic process"/>
    <property type="evidence" value="ECO:0007669"/>
    <property type="project" value="UniProtKB-UniPathway"/>
</dbReference>
<dbReference type="SUPFAM" id="SSF47090">
    <property type="entry name" value="PGBD-like"/>
    <property type="match status" value="1"/>
</dbReference>
<feature type="compositionally biased region" description="Pro residues" evidence="8">
    <location>
        <begin position="41"/>
        <end position="62"/>
    </location>
</feature>
<dbReference type="Gene3D" id="2.40.440.10">
    <property type="entry name" value="L,D-transpeptidase catalytic domain-like"/>
    <property type="match status" value="1"/>
</dbReference>
<evidence type="ECO:0000256" key="4">
    <source>
        <dbReference type="ARBA" id="ARBA00022960"/>
    </source>
</evidence>
<evidence type="ECO:0000256" key="8">
    <source>
        <dbReference type="SAM" id="MobiDB-lite"/>
    </source>
</evidence>
<dbReference type="OrthoDB" id="9778545at2"/>
<dbReference type="PANTHER" id="PTHR41533:SF1">
    <property type="entry name" value="L,D-TRANSPEPTIDASE YCBB-RELATED"/>
    <property type="match status" value="1"/>
</dbReference>
<evidence type="ECO:0000313" key="11">
    <source>
        <dbReference type="EMBL" id="MTV32081.1"/>
    </source>
</evidence>
<evidence type="ECO:0000259" key="10">
    <source>
        <dbReference type="PROSITE" id="PS52029"/>
    </source>
</evidence>
<dbReference type="InterPro" id="IPR038063">
    <property type="entry name" value="Transpep_catalytic_dom"/>
</dbReference>
<dbReference type="GO" id="GO:0004180">
    <property type="term" value="F:carboxypeptidase activity"/>
    <property type="evidence" value="ECO:0007669"/>
    <property type="project" value="UniProtKB-ARBA"/>
</dbReference>
<dbReference type="SUPFAM" id="SSF141523">
    <property type="entry name" value="L,D-transpeptidase catalytic domain-like"/>
    <property type="match status" value="1"/>
</dbReference>
<evidence type="ECO:0000256" key="6">
    <source>
        <dbReference type="ARBA" id="ARBA00023316"/>
    </source>
</evidence>
<dbReference type="InterPro" id="IPR036366">
    <property type="entry name" value="PGBDSf"/>
</dbReference>
<organism evidence="11 12">
    <name type="scientific">Rhodoblastus acidophilus</name>
    <name type="common">Rhodopseudomonas acidophila</name>
    <dbReference type="NCBI Taxonomy" id="1074"/>
    <lineage>
        <taxon>Bacteria</taxon>
        <taxon>Pseudomonadati</taxon>
        <taxon>Pseudomonadota</taxon>
        <taxon>Alphaproteobacteria</taxon>
        <taxon>Hyphomicrobiales</taxon>
        <taxon>Rhodoblastaceae</taxon>
        <taxon>Rhodoblastus</taxon>
    </lineage>
</organism>
<feature type="region of interest" description="Disordered" evidence="8">
    <location>
        <begin position="23"/>
        <end position="113"/>
    </location>
</feature>
<evidence type="ECO:0000256" key="3">
    <source>
        <dbReference type="ARBA" id="ARBA00022679"/>
    </source>
</evidence>
<dbReference type="AlphaFoldDB" id="A0A6N8DSC0"/>
<keyword evidence="3" id="KW-0808">Transferase</keyword>
<evidence type="ECO:0000256" key="5">
    <source>
        <dbReference type="ARBA" id="ARBA00022984"/>
    </source>
</evidence>
<name>A0A6N8DSC0_RHOAC</name>
<reference evidence="11 12" key="1">
    <citation type="submission" date="2019-11" db="EMBL/GenBank/DDBJ databases">
        <title>Whole-genome sequence of a Rhodoblastus acidophilus DSM 142.</title>
        <authorList>
            <person name="Kyndt J.A."/>
            <person name="Meyer T.E."/>
        </authorList>
    </citation>
    <scope>NUCLEOTIDE SEQUENCE [LARGE SCALE GENOMIC DNA]</scope>
    <source>
        <strain evidence="11 12">DSM 142</strain>
    </source>
</reference>
<comment type="similarity">
    <text evidence="2">Belongs to the YkuD family.</text>
</comment>
<feature type="active site" description="Proton donor/acceptor" evidence="7">
    <location>
        <position position="365"/>
    </location>
</feature>
<dbReference type="CDD" id="cd16913">
    <property type="entry name" value="YkuD_like"/>
    <property type="match status" value="1"/>
</dbReference>
<evidence type="ECO:0000256" key="9">
    <source>
        <dbReference type="SAM" id="SignalP"/>
    </source>
</evidence>
<feature type="compositionally biased region" description="Low complexity" evidence="8">
    <location>
        <begin position="63"/>
        <end position="89"/>
    </location>
</feature>
<dbReference type="Pfam" id="PF03734">
    <property type="entry name" value="YkuD"/>
    <property type="match status" value="1"/>
</dbReference>
<dbReference type="Pfam" id="PF01471">
    <property type="entry name" value="PG_binding_1"/>
    <property type="match status" value="1"/>
</dbReference>
<sequence>MRVGHWMGLLTLAALAVPLEAPAQVAEPSPLSPAPTIQTPPAAPASPAPASPAPAPAAPTSPAPDASAPAAAPSDPGATPAPAASATPAPKKPKPKPPAPPREMALSDDPTPVLQPETFFATALASERYAAIADAGGWPTVSALSPGAKGAAVATLRKRLALEGDLVGAEANGTNWSPALTAGVKRFQFRNGLRQTGVVAGATLRALNVPARTRFKQLASSANRLAGLSFPFGDKYVVVNLPSTAVDAVEYGHVAHRYVAIVGGPDHHSPQIAAKIVAVNLNPTWTVPESIIKNEIIPKMQRQPNYLSRARIRILNNRGQEVNPGSINWNSEQAKNYTLRQDSGAGNSLGLIRIAMPNPDAVYMHDTPSRNLFANDYRFLSHGCVRVQGVYDLAAWLLRETPAPNGGVWTGQLIQDRIATGAREDVKLTAPIPVIWVYMTGWASAEGTVHFRDDVYNFDTVGD</sequence>
<proteinExistence type="inferred from homology"/>
<dbReference type="GO" id="GO:0071555">
    <property type="term" value="P:cell wall organization"/>
    <property type="evidence" value="ECO:0007669"/>
    <property type="project" value="UniProtKB-UniRule"/>
</dbReference>
<feature type="compositionally biased region" description="Low complexity" evidence="8">
    <location>
        <begin position="23"/>
        <end position="40"/>
    </location>
</feature>
<comment type="pathway">
    <text evidence="1 7">Cell wall biogenesis; peptidoglycan biosynthesis.</text>
</comment>
<dbReference type="GO" id="GO:0008360">
    <property type="term" value="P:regulation of cell shape"/>
    <property type="evidence" value="ECO:0007669"/>
    <property type="project" value="UniProtKB-UniRule"/>
</dbReference>
<feature type="chain" id="PRO_5026699301" evidence="9">
    <location>
        <begin position="24"/>
        <end position="463"/>
    </location>
</feature>
<protein>
    <submittedName>
        <fullName evidence="11">L,D-transpeptidase family protein</fullName>
    </submittedName>
</protein>
<feature type="signal peptide" evidence="9">
    <location>
        <begin position="1"/>
        <end position="23"/>
    </location>
</feature>
<evidence type="ECO:0000256" key="1">
    <source>
        <dbReference type="ARBA" id="ARBA00004752"/>
    </source>
</evidence>
<comment type="caution">
    <text evidence="11">The sequence shown here is derived from an EMBL/GenBank/DDBJ whole genome shotgun (WGS) entry which is preliminary data.</text>
</comment>
<dbReference type="InterPro" id="IPR002477">
    <property type="entry name" value="Peptidoglycan-bd-like"/>
</dbReference>
<dbReference type="InterPro" id="IPR052905">
    <property type="entry name" value="LD-transpeptidase_YkuD-like"/>
</dbReference>
<dbReference type="PROSITE" id="PS52029">
    <property type="entry name" value="LD_TPASE"/>
    <property type="match status" value="1"/>
</dbReference>
<keyword evidence="5 7" id="KW-0573">Peptidoglycan synthesis</keyword>
<feature type="domain" description="L,D-TPase catalytic" evidence="10">
    <location>
        <begin position="235"/>
        <end position="417"/>
    </location>
</feature>
<evidence type="ECO:0000256" key="2">
    <source>
        <dbReference type="ARBA" id="ARBA00005992"/>
    </source>
</evidence>
<evidence type="ECO:0000256" key="7">
    <source>
        <dbReference type="PROSITE-ProRule" id="PRU01373"/>
    </source>
</evidence>
<dbReference type="Gene3D" id="1.10.101.10">
    <property type="entry name" value="PGBD-like superfamily/PGBD"/>
    <property type="match status" value="1"/>
</dbReference>
<evidence type="ECO:0000313" key="12">
    <source>
        <dbReference type="Proteomes" id="UP000439113"/>
    </source>
</evidence>
<dbReference type="UniPathway" id="UPA00219"/>
<dbReference type="InterPro" id="IPR036365">
    <property type="entry name" value="PGBD-like_sf"/>
</dbReference>
<keyword evidence="9" id="KW-0732">Signal</keyword>
<accession>A0A6N8DSC0</accession>